<dbReference type="PANTHER" id="PTHR46268">
    <property type="entry name" value="STRESS RESPONSE PROTEIN NHAX"/>
    <property type="match status" value="1"/>
</dbReference>
<comment type="similarity">
    <text evidence="1">Belongs to the universal stress protein A family.</text>
</comment>
<proteinExistence type="inferred from homology"/>
<dbReference type="CDD" id="cd00293">
    <property type="entry name" value="USP-like"/>
    <property type="match status" value="1"/>
</dbReference>
<organism evidence="3 4">
    <name type="scientific">Nonlabens arenilitoris</name>
    <dbReference type="NCBI Taxonomy" id="1217969"/>
    <lineage>
        <taxon>Bacteria</taxon>
        <taxon>Pseudomonadati</taxon>
        <taxon>Bacteroidota</taxon>
        <taxon>Flavobacteriia</taxon>
        <taxon>Flavobacteriales</taxon>
        <taxon>Flavobacteriaceae</taxon>
        <taxon>Nonlabens</taxon>
    </lineage>
</organism>
<sequence length="282" mass="32013">MKKILLPTDFSAASINAIEYAVQLFRNEDCNFYVLNTYEPVALYTSTTYGNDPGLDLEIGELFKKKSKEQVQKVIDEVSAKYRDEHHVFKGISTFNMLSIEVNELVNDYDLDLIIMGTNGASGLKEVFIGSQTMHVIKNAKVPVIGVPQGYSYKQPKDILFTTDYKTNEHHTGMYLLENICNKNISRLIFLNAYDGNSLTSQQVANMESLNAFFKRDAHLTQIVKGMDVLDAMDDFQSRHGIDLLVLVHNKHNFFENLLFKPVVKKVVHHASVPFLILPTQN</sequence>
<dbReference type="PANTHER" id="PTHR46268:SF6">
    <property type="entry name" value="UNIVERSAL STRESS PROTEIN UP12"/>
    <property type="match status" value="1"/>
</dbReference>
<dbReference type="PRINTS" id="PR01438">
    <property type="entry name" value="UNVRSLSTRESS"/>
</dbReference>
<feature type="domain" description="UspA" evidence="2">
    <location>
        <begin position="1"/>
        <end position="147"/>
    </location>
</feature>
<dbReference type="InterPro" id="IPR014729">
    <property type="entry name" value="Rossmann-like_a/b/a_fold"/>
</dbReference>
<evidence type="ECO:0000259" key="2">
    <source>
        <dbReference type="Pfam" id="PF00582"/>
    </source>
</evidence>
<name>A0A2S7U6I4_9FLAO</name>
<dbReference type="Proteomes" id="UP000239747">
    <property type="component" value="Unassembled WGS sequence"/>
</dbReference>
<keyword evidence="4" id="KW-1185">Reference proteome</keyword>
<protein>
    <submittedName>
        <fullName evidence="3">Universal stress protein UspA</fullName>
    </submittedName>
</protein>
<dbReference type="Gene3D" id="3.40.50.620">
    <property type="entry name" value="HUPs"/>
    <property type="match status" value="2"/>
</dbReference>
<dbReference type="Pfam" id="PF00582">
    <property type="entry name" value="Usp"/>
    <property type="match status" value="2"/>
</dbReference>
<reference evidence="3 4" key="1">
    <citation type="submission" date="2017-01" db="EMBL/GenBank/DDBJ databases">
        <title>Trade-off between light-utilization and light-protection in marine flavobacteria.</title>
        <authorList>
            <person name="Kumagai Y."/>
            <person name="Yoshizawa S."/>
            <person name="Kogure K."/>
            <person name="Iwasaki W."/>
        </authorList>
    </citation>
    <scope>NUCLEOTIDE SEQUENCE [LARGE SCALE GENOMIC DNA]</scope>
    <source>
        <strain evidence="3 4">KCTC 32109</strain>
    </source>
</reference>
<dbReference type="AlphaFoldDB" id="A0A2S7U6I4"/>
<evidence type="ECO:0000256" key="1">
    <source>
        <dbReference type="ARBA" id="ARBA00008791"/>
    </source>
</evidence>
<feature type="domain" description="UspA" evidence="2">
    <location>
        <begin position="212"/>
        <end position="279"/>
    </location>
</feature>
<evidence type="ECO:0000313" key="4">
    <source>
        <dbReference type="Proteomes" id="UP000239747"/>
    </source>
</evidence>
<gene>
    <name evidence="3" type="ORF">BST92_01090</name>
</gene>
<dbReference type="OrthoDB" id="9788959at2"/>
<dbReference type="SUPFAM" id="SSF52402">
    <property type="entry name" value="Adenine nucleotide alpha hydrolases-like"/>
    <property type="match status" value="2"/>
</dbReference>
<dbReference type="InterPro" id="IPR006015">
    <property type="entry name" value="Universal_stress_UspA"/>
</dbReference>
<accession>A0A2S7U6I4</accession>
<dbReference type="EMBL" id="MTPW01000001">
    <property type="protein sequence ID" value="PQJ30615.1"/>
    <property type="molecule type" value="Genomic_DNA"/>
</dbReference>
<comment type="caution">
    <text evidence="3">The sequence shown here is derived from an EMBL/GenBank/DDBJ whole genome shotgun (WGS) entry which is preliminary data.</text>
</comment>
<dbReference type="RefSeq" id="WP_105069800.1">
    <property type="nucleotide sequence ID" value="NZ_MTPW01000001.1"/>
</dbReference>
<evidence type="ECO:0000313" key="3">
    <source>
        <dbReference type="EMBL" id="PQJ30615.1"/>
    </source>
</evidence>
<dbReference type="InterPro" id="IPR006016">
    <property type="entry name" value="UspA"/>
</dbReference>